<sequence>MLANNVSLKELIDTYALIDNKVIDRGGAQTITPSTTNIVLPKGNYKGDITIKGDANLIAKNIKEGTSIFGVNGSLREFPPGWDTMKSGEVFGGNINKNDAVVWKRYGNWDTKLDMVKDFNLPEFTGTFIQSLMTEDGKYLVAMSSSSPYLHMYKNVNDTFIKMPNPDVVPTRGSQCSLAFSKDGSLLFLCTNEKKMYCYKNENGILTSMPAPVAENSRDNPSFYSVTINSDATVIGVHCSLANDSSYSYVSYIFTRVKGTFNYKQVFRLGDNSYGYKLVSNPSGTCITVLHEGNYIPFFFLQKDGTYNFGTDMKIKGVTSIEWIDDKNLVLLNGDGTAKKCTFDPLGQLSNMVIKSTITCPSGYTINGGALSVDGLHYALSLREGSGYSTFAIYMYKINGDSFTKINEIACDYQVLAVRLPQDYCIIESTVKPYLYRTTSKDIVIPLDQLYKDTLMTKEIGVAMDTGVVGQNIRVNTFPKLKL</sequence>
<dbReference type="RefSeq" id="WP_021432898.1">
    <property type="nucleotide sequence ID" value="NZ_AVNC01000015.1"/>
</dbReference>
<proteinExistence type="predicted"/>
<evidence type="ECO:0000313" key="2">
    <source>
        <dbReference type="Proteomes" id="UP000015688"/>
    </source>
</evidence>
<evidence type="ECO:0000313" key="1">
    <source>
        <dbReference type="EMBL" id="EQK42784.1"/>
    </source>
</evidence>
<comment type="caution">
    <text evidence="1">The sequence shown here is derived from an EMBL/GenBank/DDBJ whole genome shotgun (WGS) entry which is preliminary data.</text>
</comment>
<reference evidence="1 2" key="1">
    <citation type="submission" date="2013-06" db="EMBL/GenBank/DDBJ databases">
        <authorList>
            <person name="Walk S."/>
            <person name="Aronoff D."/>
            <person name="Young V.Y."/>
            <person name="Marsh J."/>
            <person name="Harrison L."/>
            <person name="Daugherty S.C."/>
            <person name="Shefchek K.A."/>
            <person name="Hine E.E."/>
            <person name="Tallon L.J."/>
            <person name="Sadzewicz L.K."/>
            <person name="Rasko D.A."/>
        </authorList>
    </citation>
    <scope>NUCLEOTIDE SEQUENCE [LARGE SCALE GENOMIC DNA]</scope>
    <source>
        <strain evidence="1 2">ATCC 638</strain>
    </source>
</reference>
<dbReference type="GeneID" id="67472575"/>
<name>T4VGE1_PARBF</name>
<dbReference type="Proteomes" id="UP000015688">
    <property type="component" value="Unassembled WGS sequence"/>
</dbReference>
<dbReference type="SUPFAM" id="SSF75011">
    <property type="entry name" value="3-carboxy-cis,cis-mucoante lactonizing enzyme"/>
    <property type="match status" value="1"/>
</dbReference>
<gene>
    <name evidence="1" type="ORF">C672_1728</name>
</gene>
<organism evidence="1 2">
    <name type="scientific">Paraclostridium bifermentans ATCC 638 = DSM 14991</name>
    <dbReference type="NCBI Taxonomy" id="1233171"/>
    <lineage>
        <taxon>Bacteria</taxon>
        <taxon>Bacillati</taxon>
        <taxon>Bacillota</taxon>
        <taxon>Clostridia</taxon>
        <taxon>Peptostreptococcales</taxon>
        <taxon>Peptostreptococcaceae</taxon>
        <taxon>Paraclostridium</taxon>
    </lineage>
</organism>
<dbReference type="PATRIC" id="fig|1233171.3.peg.1619"/>
<dbReference type="EMBL" id="AVNC01000015">
    <property type="protein sequence ID" value="EQK42784.1"/>
    <property type="molecule type" value="Genomic_DNA"/>
</dbReference>
<dbReference type="AlphaFoldDB" id="T4VGE1"/>
<accession>T4VGE1</accession>
<protein>
    <submittedName>
        <fullName evidence="1">Uncharacterized protein</fullName>
    </submittedName>
</protein>